<protein>
    <submittedName>
        <fullName evidence="3">4-phosphopantetheinyl transferase</fullName>
    </submittedName>
</protein>
<sequence>MPLFKIINITPTTQILIWKVTESFDELVEKVVLKEKTQLRLNGMKSEMHQRAFLSVRMLIQEIGINDFDLHYDEFGKPYLNDHQHISITHSHNFAAIIVSEETVGIDMEMQREKIIRIADKFVNEKELKRLQSFDSLDYIKKLTVKWGAKEAIFKIRNEKGISFKDHIQVKPFEIGEKETTAILEFENLKQPFTIFFEEIENFTLVYAFEK</sequence>
<dbReference type="GO" id="GO:0000287">
    <property type="term" value="F:magnesium ion binding"/>
    <property type="evidence" value="ECO:0007669"/>
    <property type="project" value="InterPro"/>
</dbReference>
<keyword evidence="1 3" id="KW-0808">Transferase</keyword>
<dbReference type="Pfam" id="PF01648">
    <property type="entry name" value="ACPS"/>
    <property type="match status" value="1"/>
</dbReference>
<evidence type="ECO:0000259" key="2">
    <source>
        <dbReference type="Pfam" id="PF01648"/>
    </source>
</evidence>
<keyword evidence="4" id="KW-1185">Reference proteome</keyword>
<dbReference type="EMBL" id="PQVG01000003">
    <property type="protein sequence ID" value="POY40332.1"/>
    <property type="molecule type" value="Genomic_DNA"/>
</dbReference>
<name>A0A2S5AD42_9FLAO</name>
<gene>
    <name evidence="3" type="ORF">C3L50_06715</name>
</gene>
<feature type="domain" description="4'-phosphopantetheinyl transferase" evidence="2">
    <location>
        <begin position="104"/>
        <end position="184"/>
    </location>
</feature>
<accession>A0A2S5AD42</accession>
<evidence type="ECO:0000256" key="1">
    <source>
        <dbReference type="ARBA" id="ARBA00022679"/>
    </source>
</evidence>
<dbReference type="Gene3D" id="3.90.470.20">
    <property type="entry name" value="4'-phosphopantetheinyl transferase domain"/>
    <property type="match status" value="1"/>
</dbReference>
<dbReference type="SUPFAM" id="SSF56214">
    <property type="entry name" value="4'-phosphopantetheinyl transferase"/>
    <property type="match status" value="2"/>
</dbReference>
<comment type="caution">
    <text evidence="3">The sequence shown here is derived from an EMBL/GenBank/DDBJ whole genome shotgun (WGS) entry which is preliminary data.</text>
</comment>
<organism evidence="3 4">
    <name type="scientific">Flavobacterium alvei</name>
    <dbReference type="NCBI Taxonomy" id="2080416"/>
    <lineage>
        <taxon>Bacteria</taxon>
        <taxon>Pseudomonadati</taxon>
        <taxon>Bacteroidota</taxon>
        <taxon>Flavobacteriia</taxon>
        <taxon>Flavobacteriales</taxon>
        <taxon>Flavobacteriaceae</taxon>
        <taxon>Flavobacterium</taxon>
    </lineage>
</organism>
<dbReference type="GO" id="GO:0008897">
    <property type="term" value="F:holo-[acyl-carrier-protein] synthase activity"/>
    <property type="evidence" value="ECO:0007669"/>
    <property type="project" value="InterPro"/>
</dbReference>
<dbReference type="AlphaFoldDB" id="A0A2S5AD42"/>
<dbReference type="Proteomes" id="UP000237310">
    <property type="component" value="Unassembled WGS sequence"/>
</dbReference>
<dbReference type="InterPro" id="IPR008278">
    <property type="entry name" value="4-PPantetheinyl_Trfase_dom"/>
</dbReference>
<reference evidence="3 4" key="1">
    <citation type="submission" date="2018-01" db="EMBL/GenBank/DDBJ databases">
        <authorList>
            <person name="Gaut B.S."/>
            <person name="Morton B.R."/>
            <person name="Clegg M.T."/>
            <person name="Duvall M.R."/>
        </authorList>
    </citation>
    <scope>NUCLEOTIDE SEQUENCE [LARGE SCALE GENOMIC DNA]</scope>
    <source>
        <strain evidence="3 4">HR-AY</strain>
    </source>
</reference>
<dbReference type="InterPro" id="IPR037143">
    <property type="entry name" value="4-PPantetheinyl_Trfase_dom_sf"/>
</dbReference>
<proteinExistence type="predicted"/>
<dbReference type="RefSeq" id="WP_103805394.1">
    <property type="nucleotide sequence ID" value="NZ_PQVG01000003.1"/>
</dbReference>
<evidence type="ECO:0000313" key="3">
    <source>
        <dbReference type="EMBL" id="POY40332.1"/>
    </source>
</evidence>
<evidence type="ECO:0000313" key="4">
    <source>
        <dbReference type="Proteomes" id="UP000237310"/>
    </source>
</evidence>
<dbReference type="OrthoDB" id="1190494at2"/>